<dbReference type="PANTHER" id="PTHR22916">
    <property type="entry name" value="GLYCOSYLTRANSFERASE"/>
    <property type="match status" value="1"/>
</dbReference>
<dbReference type="InterPro" id="IPR011735">
    <property type="entry name" value="WlaTC/HtrL_glycosyltransf"/>
</dbReference>
<dbReference type="CDD" id="cd00761">
    <property type="entry name" value="Glyco_tranf_GTA_type"/>
    <property type="match status" value="1"/>
</dbReference>
<reference evidence="2" key="1">
    <citation type="journal article" date="2020" name="Nature">
        <title>Giant virus diversity and host interactions through global metagenomics.</title>
        <authorList>
            <person name="Schulz F."/>
            <person name="Roux S."/>
            <person name="Paez-Espino D."/>
            <person name="Jungbluth S."/>
            <person name="Walsh D.A."/>
            <person name="Denef V.J."/>
            <person name="McMahon K.D."/>
            <person name="Konstantinidis K.T."/>
            <person name="Eloe-Fadrosh E.A."/>
            <person name="Kyrpides N.C."/>
            <person name="Woyke T."/>
        </authorList>
    </citation>
    <scope>NUCLEOTIDE SEQUENCE</scope>
    <source>
        <strain evidence="2">GVMAG-M-3300025860-20</strain>
    </source>
</reference>
<organism evidence="2">
    <name type="scientific">viral metagenome</name>
    <dbReference type="NCBI Taxonomy" id="1070528"/>
    <lineage>
        <taxon>unclassified sequences</taxon>
        <taxon>metagenomes</taxon>
        <taxon>organismal metagenomes</taxon>
    </lineage>
</organism>
<dbReference type="Gene3D" id="3.90.550.10">
    <property type="entry name" value="Spore Coat Polysaccharide Biosynthesis Protein SpsA, Chain A"/>
    <property type="match status" value="1"/>
</dbReference>
<dbReference type="Pfam" id="PF09612">
    <property type="entry name" value="HtrL_YibB"/>
    <property type="match status" value="1"/>
</dbReference>
<dbReference type="EMBL" id="MN740328">
    <property type="protein sequence ID" value="QHU00576.1"/>
    <property type="molecule type" value="Genomic_DNA"/>
</dbReference>
<dbReference type="InterPro" id="IPR029044">
    <property type="entry name" value="Nucleotide-diphossugar_trans"/>
</dbReference>
<dbReference type="Pfam" id="PF00535">
    <property type="entry name" value="Glycos_transf_2"/>
    <property type="match status" value="1"/>
</dbReference>
<name>A0A6C0J787_9ZZZZ</name>
<dbReference type="SUPFAM" id="SSF53448">
    <property type="entry name" value="Nucleotide-diphospho-sugar transferases"/>
    <property type="match status" value="1"/>
</dbReference>
<evidence type="ECO:0000259" key="1">
    <source>
        <dbReference type="Pfam" id="PF00535"/>
    </source>
</evidence>
<proteinExistence type="predicted"/>
<evidence type="ECO:0000313" key="2">
    <source>
        <dbReference type="EMBL" id="QHU00576.1"/>
    </source>
</evidence>
<dbReference type="PANTHER" id="PTHR22916:SF3">
    <property type="entry name" value="UDP-GLCNAC:BETAGAL BETA-1,3-N-ACETYLGLUCOSAMINYLTRANSFERASE-LIKE PROTEIN 1"/>
    <property type="match status" value="1"/>
</dbReference>
<sequence length="496" mass="58034">MSSGVSVVTCYYNIKSKFTNSKYMGWIKNFMKLECNCIIYGDMDSIRSIKSICDPSSNNFTFIELPIHDFNMSKEPYNEQYWENECKKDDEIKRGISHSISLYKIWNEKIYFMDRSAKLNPYNSEYFLWVDIGSFRDSKRMQEINSYKFATPDNFIKGKMTLFQIGSFTNKEIDNFKIDDRFKNVNRLGGLFGGDSDSIFIFKDKHSKILSKFKLNGIFSGKDQSLYNYIALLYPNLVNVIDAYSVNPTYDPWFCFHYYFSNYTKPNKVNVSVLIPIYNGIEFIEECITSLNNQTYKNFEVIIGINGYDFNSSVYKTASKLIKSFNLNIKVVDLGKFTSKSPKASALNMMIKLCNTDWVSLLDVDDLWHPTKLKEQMKYINKYDIIGTRCKYFGEMTGTPNIPIGNISDYNFILVNPIINSSCLVKKHLCYWDDNIFGIEDYDMWMRLRIKKQLFYNINEILVSHRIHKASAFNSKVLECSPADLKSYKQLKEKYK</sequence>
<dbReference type="GO" id="GO:0016758">
    <property type="term" value="F:hexosyltransferase activity"/>
    <property type="evidence" value="ECO:0007669"/>
    <property type="project" value="UniProtKB-ARBA"/>
</dbReference>
<dbReference type="AlphaFoldDB" id="A0A6C0J787"/>
<protein>
    <recommendedName>
        <fullName evidence="1">Glycosyltransferase 2-like domain-containing protein</fullName>
    </recommendedName>
</protein>
<dbReference type="InterPro" id="IPR001173">
    <property type="entry name" value="Glyco_trans_2-like"/>
</dbReference>
<accession>A0A6C0J787</accession>
<feature type="domain" description="Glycosyltransferase 2-like" evidence="1">
    <location>
        <begin position="272"/>
        <end position="398"/>
    </location>
</feature>